<dbReference type="PANTHER" id="PTHR23248:SF9">
    <property type="entry name" value="PHOSPHOLIPID SCRAMBLASE"/>
    <property type="match status" value="1"/>
</dbReference>
<dbReference type="PANTHER" id="PTHR23248">
    <property type="entry name" value="PHOSPHOLIPID SCRAMBLASE-RELATED"/>
    <property type="match status" value="1"/>
</dbReference>
<name>A0A7S1FCX3_NOCSC</name>
<proteinExistence type="inferred from homology"/>
<evidence type="ECO:0000256" key="1">
    <source>
        <dbReference type="ARBA" id="ARBA00005350"/>
    </source>
</evidence>
<protein>
    <recommendedName>
        <fullName evidence="2">Phospholipid scramblase</fullName>
    </recommendedName>
</protein>
<reference evidence="3" key="1">
    <citation type="submission" date="2021-01" db="EMBL/GenBank/DDBJ databases">
        <authorList>
            <person name="Corre E."/>
            <person name="Pelletier E."/>
            <person name="Niang G."/>
            <person name="Scheremetjew M."/>
            <person name="Finn R."/>
            <person name="Kale V."/>
            <person name="Holt S."/>
            <person name="Cochrane G."/>
            <person name="Meng A."/>
            <person name="Brown T."/>
            <person name="Cohen L."/>
        </authorList>
    </citation>
    <scope>NUCLEOTIDE SEQUENCE</scope>
</reference>
<evidence type="ECO:0000313" key="3">
    <source>
        <dbReference type="EMBL" id="CAD8860582.1"/>
    </source>
</evidence>
<accession>A0A7S1FCX3</accession>
<dbReference type="GO" id="GO:0017128">
    <property type="term" value="F:phospholipid scramblase activity"/>
    <property type="evidence" value="ECO:0007669"/>
    <property type="project" value="InterPro"/>
</dbReference>
<sequence length="168" mass="18888">MEMLYTENGAREKAFYMHRPFTCTLGPCNRPIVEVEDAGTGETLGFIRDPCSCFNLTFTVRDEGNNDILYANGGCCQWGLFCPLPCGPCATVKFNVTDTNGNDVGDIFKKVPGCCKFFFASDVDNYRINFQGVQKPEHKALLMALSIFIDFRYFNDNRNDEGADQPQE</sequence>
<dbReference type="EMBL" id="HBFQ01048922">
    <property type="protein sequence ID" value="CAD8860582.1"/>
    <property type="molecule type" value="Transcribed_RNA"/>
</dbReference>
<comment type="similarity">
    <text evidence="1 2">Belongs to the phospholipid scramblase family.</text>
</comment>
<dbReference type="InterPro" id="IPR005552">
    <property type="entry name" value="Scramblase"/>
</dbReference>
<dbReference type="Pfam" id="PF03803">
    <property type="entry name" value="Scramblase"/>
    <property type="match status" value="1"/>
</dbReference>
<evidence type="ECO:0000256" key="2">
    <source>
        <dbReference type="RuleBase" id="RU363116"/>
    </source>
</evidence>
<dbReference type="GO" id="GO:0005886">
    <property type="term" value="C:plasma membrane"/>
    <property type="evidence" value="ECO:0007669"/>
    <property type="project" value="TreeGrafter"/>
</dbReference>
<gene>
    <name evidence="3" type="ORF">NSCI0253_LOCUS34936</name>
</gene>
<dbReference type="AlphaFoldDB" id="A0A7S1FCX3"/>
<organism evidence="3">
    <name type="scientific">Noctiluca scintillans</name>
    <name type="common">Sea sparkle</name>
    <name type="synonym">Red tide dinoflagellate</name>
    <dbReference type="NCBI Taxonomy" id="2966"/>
    <lineage>
        <taxon>Eukaryota</taxon>
        <taxon>Sar</taxon>
        <taxon>Alveolata</taxon>
        <taxon>Dinophyceae</taxon>
        <taxon>Noctilucales</taxon>
        <taxon>Noctilucaceae</taxon>
        <taxon>Noctiluca</taxon>
    </lineage>
</organism>